<evidence type="ECO:0000313" key="3">
    <source>
        <dbReference type="Proteomes" id="UP000652176"/>
    </source>
</evidence>
<name>A0ABR9D7V1_9GAMM</name>
<sequence length="236" mass="26646">MKFFIFLIKVFSGALFFASLSTAGGLDVAKPLKTIKVSSKKNTLQRIDFFAVPVDGKNDQAVSEEGRLLIITAPQKKLYWWRYEIGGYPEHTSFPADQFMRTCKPFVDENELIIFCTTGNLLLVSRSNRLYKSTSEIELLVKSDFDKNGSNYNSGLDYFDKKINLKEILEPNFFSEFGNAIATQIQLGDISKANEHWQISLIGAKQNPKDVLPMRVKLKFTLDFAFVGSSKQSPDG</sequence>
<dbReference type="EMBL" id="JACXSS010000001">
    <property type="protein sequence ID" value="MBD9358866.1"/>
    <property type="molecule type" value="Genomic_DNA"/>
</dbReference>
<evidence type="ECO:0000313" key="2">
    <source>
        <dbReference type="EMBL" id="MBD9358866.1"/>
    </source>
</evidence>
<dbReference type="Proteomes" id="UP000652176">
    <property type="component" value="Unassembled WGS sequence"/>
</dbReference>
<reference evidence="2 3" key="1">
    <citation type="submission" date="2020-09" db="EMBL/GenBank/DDBJ databases">
        <title>Methylomonas albis sp. nov. and Methylomonas fluvii sp. nov.: Two cold-adapted methanotrophs from the River Elbe and an amended description of Methylovulum psychrotolerans strain Eb1.</title>
        <authorList>
            <person name="Bussmann I.K."/>
            <person name="Klings K.-W."/>
            <person name="Warnstedt J."/>
            <person name="Hoppert M."/>
            <person name="Saborowski A."/>
            <person name="Horn F."/>
            <person name="Liebner S."/>
        </authorList>
    </citation>
    <scope>NUCLEOTIDE SEQUENCE [LARGE SCALE GENOMIC DNA]</scope>
    <source>
        <strain evidence="2 3">EbA</strain>
    </source>
</reference>
<organism evidence="2 3">
    <name type="scientific">Methylomonas albis</name>
    <dbReference type="NCBI Taxonomy" id="1854563"/>
    <lineage>
        <taxon>Bacteria</taxon>
        <taxon>Pseudomonadati</taxon>
        <taxon>Pseudomonadota</taxon>
        <taxon>Gammaproteobacteria</taxon>
        <taxon>Methylococcales</taxon>
        <taxon>Methylococcaceae</taxon>
        <taxon>Methylomonas</taxon>
    </lineage>
</organism>
<accession>A0ABR9D7V1</accession>
<protein>
    <submittedName>
        <fullName evidence="2">Uncharacterized protein</fullName>
    </submittedName>
</protein>
<evidence type="ECO:0000256" key="1">
    <source>
        <dbReference type="SAM" id="SignalP"/>
    </source>
</evidence>
<comment type="caution">
    <text evidence="2">The sequence shown here is derived from an EMBL/GenBank/DDBJ whole genome shotgun (WGS) entry which is preliminary data.</text>
</comment>
<feature type="chain" id="PRO_5047092079" evidence="1">
    <location>
        <begin position="24"/>
        <end position="236"/>
    </location>
</feature>
<feature type="signal peptide" evidence="1">
    <location>
        <begin position="1"/>
        <end position="23"/>
    </location>
</feature>
<keyword evidence="1" id="KW-0732">Signal</keyword>
<keyword evidence="3" id="KW-1185">Reference proteome</keyword>
<gene>
    <name evidence="2" type="ORF">IE877_23850</name>
</gene>
<proteinExistence type="predicted"/>
<dbReference type="RefSeq" id="WP_192377055.1">
    <property type="nucleotide sequence ID" value="NZ_CAJHIV010000001.1"/>
</dbReference>